<dbReference type="Gene3D" id="3.10.180.10">
    <property type="entry name" value="2,3-Dihydroxybiphenyl 1,2-Dioxygenase, domain 1"/>
    <property type="match status" value="1"/>
</dbReference>
<reference evidence="2" key="1">
    <citation type="submission" date="2021-11" db="EMBL/GenBank/DDBJ databases">
        <title>BS-T2-15 a new species belonging to the Comamonadaceae family isolated from the soil of a French oak forest.</title>
        <authorList>
            <person name="Mieszkin S."/>
            <person name="Alain K."/>
        </authorList>
    </citation>
    <scope>NUCLEOTIDE SEQUENCE</scope>
    <source>
        <strain evidence="2">BS-T2-15</strain>
    </source>
</reference>
<dbReference type="InterPro" id="IPR004360">
    <property type="entry name" value="Glyas_Fos-R_dOase_dom"/>
</dbReference>
<protein>
    <submittedName>
        <fullName evidence="2">VOC family protein</fullName>
    </submittedName>
</protein>
<dbReference type="PROSITE" id="PS51819">
    <property type="entry name" value="VOC"/>
    <property type="match status" value="1"/>
</dbReference>
<name>A0A9X1YRY3_9BURK</name>
<sequence length="131" mass="14378">MQRVTGIGGVFFKARDADVLRAWYKRHLGLDIQDWGGLAFPPAPTQPAGSKSPLASHTTWCIFPGDSDYFGGTRGAGFMVNYRVADLDALLAVLKREGCAVDDKTEVSEYGKFGWVTDPEGNRVELWQPPS</sequence>
<accession>A0A9X1YRY3</accession>
<feature type="domain" description="VOC" evidence="1">
    <location>
        <begin position="6"/>
        <end position="129"/>
    </location>
</feature>
<evidence type="ECO:0000313" key="2">
    <source>
        <dbReference type="EMBL" id="MCK9687741.1"/>
    </source>
</evidence>
<organism evidence="2 3">
    <name type="scientific">Scleromatobacter humisilvae</name>
    <dbReference type="NCBI Taxonomy" id="2897159"/>
    <lineage>
        <taxon>Bacteria</taxon>
        <taxon>Pseudomonadati</taxon>
        <taxon>Pseudomonadota</taxon>
        <taxon>Betaproteobacteria</taxon>
        <taxon>Burkholderiales</taxon>
        <taxon>Sphaerotilaceae</taxon>
        <taxon>Scleromatobacter</taxon>
    </lineage>
</organism>
<comment type="caution">
    <text evidence="2">The sequence shown here is derived from an EMBL/GenBank/DDBJ whole genome shotgun (WGS) entry which is preliminary data.</text>
</comment>
<gene>
    <name evidence="2" type="ORF">LPC04_18725</name>
</gene>
<evidence type="ECO:0000313" key="3">
    <source>
        <dbReference type="Proteomes" id="UP001139353"/>
    </source>
</evidence>
<dbReference type="Pfam" id="PF00903">
    <property type="entry name" value="Glyoxalase"/>
    <property type="match status" value="1"/>
</dbReference>
<dbReference type="EMBL" id="JAJLJH010000005">
    <property type="protein sequence ID" value="MCK9687741.1"/>
    <property type="molecule type" value="Genomic_DNA"/>
</dbReference>
<evidence type="ECO:0000259" key="1">
    <source>
        <dbReference type="PROSITE" id="PS51819"/>
    </source>
</evidence>
<proteinExistence type="predicted"/>
<dbReference type="InterPro" id="IPR037523">
    <property type="entry name" value="VOC_core"/>
</dbReference>
<dbReference type="AlphaFoldDB" id="A0A9X1YRY3"/>
<dbReference type="InterPro" id="IPR029068">
    <property type="entry name" value="Glyas_Bleomycin-R_OHBP_Dase"/>
</dbReference>
<dbReference type="SUPFAM" id="SSF54593">
    <property type="entry name" value="Glyoxalase/Bleomycin resistance protein/Dihydroxybiphenyl dioxygenase"/>
    <property type="match status" value="1"/>
</dbReference>
<dbReference type="Proteomes" id="UP001139353">
    <property type="component" value="Unassembled WGS sequence"/>
</dbReference>
<dbReference type="RefSeq" id="WP_275683777.1">
    <property type="nucleotide sequence ID" value="NZ_JAJLJH010000005.1"/>
</dbReference>
<keyword evidence="3" id="KW-1185">Reference proteome</keyword>